<dbReference type="GO" id="GO:0097108">
    <property type="term" value="F:hedgehog family protein binding"/>
    <property type="evidence" value="ECO:0007669"/>
    <property type="project" value="TreeGrafter"/>
</dbReference>
<evidence type="ECO:0000256" key="3">
    <source>
        <dbReference type="ARBA" id="ARBA00022692"/>
    </source>
</evidence>
<keyword evidence="6" id="KW-0325">Glycoprotein</keyword>
<keyword evidence="9" id="KW-1185">Reference proteome</keyword>
<feature type="compositionally biased region" description="Low complexity" evidence="7">
    <location>
        <begin position="139"/>
        <end position="180"/>
    </location>
</feature>
<sequence>MAIVVAGQERSVCEGGGNGERASPAPQQRPHEDLCTRTSWVDARTALAHINKGRATGSRAALWVRTKLQVQLLQLGLFCQRHAGKVIFVALLILSTFCVALKSATLLTDVEQLWVEEVTPPPPPTTPPPLSSPPPPQLLPRLLLPTHNQHQHTTNINTTTQPTSTPQHNQHQHTTNINTTTTTTTATTTTIFYC</sequence>
<organism evidence="8 9">
    <name type="scientific">Petrolisthes manimaculis</name>
    <dbReference type="NCBI Taxonomy" id="1843537"/>
    <lineage>
        <taxon>Eukaryota</taxon>
        <taxon>Metazoa</taxon>
        <taxon>Ecdysozoa</taxon>
        <taxon>Arthropoda</taxon>
        <taxon>Crustacea</taxon>
        <taxon>Multicrustacea</taxon>
        <taxon>Malacostraca</taxon>
        <taxon>Eumalacostraca</taxon>
        <taxon>Eucarida</taxon>
        <taxon>Decapoda</taxon>
        <taxon>Pleocyemata</taxon>
        <taxon>Anomura</taxon>
        <taxon>Galatheoidea</taxon>
        <taxon>Porcellanidae</taxon>
        <taxon>Petrolisthes</taxon>
    </lineage>
</organism>
<dbReference type="GO" id="GO:0045879">
    <property type="term" value="P:negative regulation of smoothened signaling pathway"/>
    <property type="evidence" value="ECO:0007669"/>
    <property type="project" value="TreeGrafter"/>
</dbReference>
<dbReference type="PANTHER" id="PTHR46022:SF1">
    <property type="entry name" value="PROTEIN PATCHED"/>
    <property type="match status" value="1"/>
</dbReference>
<dbReference type="AlphaFoldDB" id="A0AAE1NMH0"/>
<comment type="subcellular location">
    <subcellularLocation>
        <location evidence="1">Membrane</location>
        <topology evidence="1">Multi-pass membrane protein</topology>
    </subcellularLocation>
</comment>
<dbReference type="Proteomes" id="UP001292094">
    <property type="component" value="Unassembled WGS sequence"/>
</dbReference>
<evidence type="ECO:0000256" key="4">
    <source>
        <dbReference type="ARBA" id="ARBA00022989"/>
    </source>
</evidence>
<evidence type="ECO:0000256" key="6">
    <source>
        <dbReference type="ARBA" id="ARBA00023180"/>
    </source>
</evidence>
<gene>
    <name evidence="8" type="ORF">Pmani_035391</name>
</gene>
<dbReference type="GO" id="GO:0005119">
    <property type="term" value="F:smoothened binding"/>
    <property type="evidence" value="ECO:0007669"/>
    <property type="project" value="TreeGrafter"/>
</dbReference>
<dbReference type="GO" id="GO:0008158">
    <property type="term" value="F:hedgehog receptor activity"/>
    <property type="evidence" value="ECO:0007669"/>
    <property type="project" value="TreeGrafter"/>
</dbReference>
<evidence type="ECO:0000256" key="5">
    <source>
        <dbReference type="ARBA" id="ARBA00023136"/>
    </source>
</evidence>
<keyword evidence="5" id="KW-0472">Membrane</keyword>
<keyword evidence="4" id="KW-1133">Transmembrane helix</keyword>
<evidence type="ECO:0000256" key="1">
    <source>
        <dbReference type="ARBA" id="ARBA00004141"/>
    </source>
</evidence>
<evidence type="ECO:0000313" key="8">
    <source>
        <dbReference type="EMBL" id="KAK4291802.1"/>
    </source>
</evidence>
<comment type="similarity">
    <text evidence="2">Belongs to the patched family.</text>
</comment>
<reference evidence="8" key="1">
    <citation type="submission" date="2023-11" db="EMBL/GenBank/DDBJ databases">
        <title>Genome assemblies of two species of porcelain crab, Petrolisthes cinctipes and Petrolisthes manimaculis (Anomura: Porcellanidae).</title>
        <authorList>
            <person name="Angst P."/>
        </authorList>
    </citation>
    <scope>NUCLEOTIDE SEQUENCE</scope>
    <source>
        <strain evidence="8">PB745_02</strain>
        <tissue evidence="8">Gill</tissue>
    </source>
</reference>
<dbReference type="PANTHER" id="PTHR46022">
    <property type="entry name" value="PROTEIN PATCHED"/>
    <property type="match status" value="1"/>
</dbReference>
<keyword evidence="3" id="KW-0812">Transmembrane</keyword>
<dbReference type="GO" id="GO:0005886">
    <property type="term" value="C:plasma membrane"/>
    <property type="evidence" value="ECO:0007669"/>
    <property type="project" value="TreeGrafter"/>
</dbReference>
<accession>A0AAE1NMH0</accession>
<protein>
    <submittedName>
        <fullName evidence="8">Uncharacterized protein</fullName>
    </submittedName>
</protein>
<feature type="region of interest" description="Disordered" evidence="7">
    <location>
        <begin position="118"/>
        <end position="180"/>
    </location>
</feature>
<evidence type="ECO:0000256" key="7">
    <source>
        <dbReference type="SAM" id="MobiDB-lite"/>
    </source>
</evidence>
<evidence type="ECO:0000313" key="9">
    <source>
        <dbReference type="Proteomes" id="UP001292094"/>
    </source>
</evidence>
<dbReference type="EMBL" id="JAWZYT010005042">
    <property type="protein sequence ID" value="KAK4291802.1"/>
    <property type="molecule type" value="Genomic_DNA"/>
</dbReference>
<feature type="compositionally biased region" description="Pro residues" evidence="7">
    <location>
        <begin position="119"/>
        <end position="138"/>
    </location>
</feature>
<comment type="caution">
    <text evidence="8">The sequence shown here is derived from an EMBL/GenBank/DDBJ whole genome shotgun (WGS) entry which is preliminary data.</text>
</comment>
<name>A0AAE1NMH0_9EUCA</name>
<evidence type="ECO:0000256" key="2">
    <source>
        <dbReference type="ARBA" id="ARBA00005585"/>
    </source>
</evidence>
<proteinExistence type="inferred from homology"/>